<evidence type="ECO:0000313" key="2">
    <source>
        <dbReference type="EMBL" id="NUV28399.1"/>
    </source>
</evidence>
<feature type="transmembrane region" description="Helical" evidence="1">
    <location>
        <begin position="179"/>
        <end position="200"/>
    </location>
</feature>
<feature type="transmembrane region" description="Helical" evidence="1">
    <location>
        <begin position="449"/>
        <end position="472"/>
    </location>
</feature>
<name>A0A7Y6C7D7_9ACTN</name>
<dbReference type="RefSeq" id="WP_175457591.1">
    <property type="nucleotide sequence ID" value="NZ_JAANNT010000005.1"/>
</dbReference>
<feature type="transmembrane region" description="Helical" evidence="1">
    <location>
        <begin position="101"/>
        <end position="121"/>
    </location>
</feature>
<feature type="transmembrane region" description="Helical" evidence="1">
    <location>
        <begin position="207"/>
        <end position="225"/>
    </location>
</feature>
<sequence>MTALAEPRLTGVAAVRGGPFTGTGVLLRFMLRRDRIRLPAWVLGLTLLMTYFATALGTLLKTEEDLASFSQFAGSPAGAMFGGPGFGFDALTIERFLAGQYGLYIVTGAGLMALLTVVRHTRVEEQAGRTELVRANVLGRHAQLTAALALTGLMAVLLSLLITGVMAGRGHDAAGSLTFGASAGACALAFAGITAVAVQVSEYSRGASGIAGAVLGGAFVLRALGDMAHVQGSGPSWLSWLSPIGWSQQAAPYTLDRWWPLLLSAALAAATAAVGFRLSARRDVGAGLAPPRLGPRRAARWLNSPLALAFRLHRASVIGWSSAVLVGGLAYGSFTQALLDGFEDAPEDLVAVMGGSEDLLNGYLGLMGLMWAFITTAYAILAMQTLRSEESEGRTEPVLATAVSRPAWLASHLVVIGLTAAWLLLLAGLGDGFGAAVSTGEASLFGDVLLGHVAHTPAVWLVLALAALLYGAVPRALPLAWIVVGYGAVVGFFGPLLELSDTALSVSPFEQVGEYPADDLGIAAITVLCGLAGAIGACAIAAYRRRDISTGA</sequence>
<feature type="transmembrane region" description="Helical" evidence="1">
    <location>
        <begin position="359"/>
        <end position="386"/>
    </location>
</feature>
<feature type="transmembrane region" description="Helical" evidence="1">
    <location>
        <begin position="258"/>
        <end position="276"/>
    </location>
</feature>
<keyword evidence="1" id="KW-1133">Transmembrane helix</keyword>
<protein>
    <submittedName>
        <fullName evidence="2">ABC transporter permease</fullName>
    </submittedName>
</protein>
<evidence type="ECO:0000256" key="1">
    <source>
        <dbReference type="SAM" id="Phobius"/>
    </source>
</evidence>
<feature type="transmembrane region" description="Helical" evidence="1">
    <location>
        <begin position="407"/>
        <end position="429"/>
    </location>
</feature>
<evidence type="ECO:0000313" key="3">
    <source>
        <dbReference type="Proteomes" id="UP000540128"/>
    </source>
</evidence>
<feature type="transmembrane region" description="Helical" evidence="1">
    <location>
        <begin position="317"/>
        <end position="339"/>
    </location>
</feature>
<proteinExistence type="predicted"/>
<reference evidence="2 3" key="1">
    <citation type="submission" date="2020-03" db="EMBL/GenBank/DDBJ databases">
        <title>Complete genome sequence of sixteen Streptomyces strains facilitates identification of candidate genes involved in plant growth-promotion in grain legumes and cereals.</title>
        <authorList>
            <person name="Gopalakrishnan S."/>
            <person name="Thakur V."/>
            <person name="Saxena R."/>
            <person name="Vadlamudi S."/>
            <person name="Purohit S."/>
            <person name="Kumar V."/>
            <person name="Rathore A."/>
            <person name="Chitikineni A."/>
            <person name="Varshney R.K."/>
        </authorList>
    </citation>
    <scope>NUCLEOTIDE SEQUENCE [LARGE SCALE GENOMIC DNA]</scope>
    <source>
        <strain evidence="2 3">KAI-180</strain>
    </source>
</reference>
<comment type="caution">
    <text evidence="2">The sequence shown here is derived from an EMBL/GenBank/DDBJ whole genome shotgun (WGS) entry which is preliminary data.</text>
</comment>
<gene>
    <name evidence="2" type="ORF">G6W59_08630</name>
</gene>
<organism evidence="2 3">
    <name type="scientific">Streptomyces odorifer</name>
    <dbReference type="NCBI Taxonomy" id="53450"/>
    <lineage>
        <taxon>Bacteria</taxon>
        <taxon>Bacillati</taxon>
        <taxon>Actinomycetota</taxon>
        <taxon>Actinomycetes</taxon>
        <taxon>Kitasatosporales</taxon>
        <taxon>Streptomycetaceae</taxon>
        <taxon>Streptomyces</taxon>
        <taxon>Streptomyces albidoflavus group</taxon>
    </lineage>
</organism>
<keyword evidence="1" id="KW-0812">Transmembrane</keyword>
<feature type="transmembrane region" description="Helical" evidence="1">
    <location>
        <begin position="38"/>
        <end position="60"/>
    </location>
</feature>
<keyword evidence="3" id="KW-1185">Reference proteome</keyword>
<dbReference type="EMBL" id="JAANNT010000005">
    <property type="protein sequence ID" value="NUV28399.1"/>
    <property type="molecule type" value="Genomic_DNA"/>
</dbReference>
<feature type="transmembrane region" description="Helical" evidence="1">
    <location>
        <begin position="142"/>
        <end position="167"/>
    </location>
</feature>
<feature type="transmembrane region" description="Helical" evidence="1">
    <location>
        <begin position="479"/>
        <end position="500"/>
    </location>
</feature>
<dbReference type="AlphaFoldDB" id="A0A7Y6C7D7"/>
<accession>A0A7Y6C7D7</accession>
<feature type="transmembrane region" description="Helical" evidence="1">
    <location>
        <begin position="520"/>
        <end position="543"/>
    </location>
</feature>
<dbReference type="Proteomes" id="UP000540128">
    <property type="component" value="Unassembled WGS sequence"/>
</dbReference>
<keyword evidence="1" id="KW-0472">Membrane</keyword>